<dbReference type="PANTHER" id="PTHR24292:SF104">
    <property type="entry name" value="CYTOCHROME P450 308A1-RELATED"/>
    <property type="match status" value="1"/>
</dbReference>
<keyword evidence="17" id="KW-0812">Transmembrane</keyword>
<dbReference type="EMBL" id="CAJHNJ030000008">
    <property type="protein sequence ID" value="CAG9103882.1"/>
    <property type="molecule type" value="Genomic_DNA"/>
</dbReference>
<dbReference type="InterPro" id="IPR001128">
    <property type="entry name" value="Cyt_P450"/>
</dbReference>
<dbReference type="InterPro" id="IPR017972">
    <property type="entry name" value="Cyt_P450_CS"/>
</dbReference>
<evidence type="ECO:0000313" key="19">
    <source>
        <dbReference type="Proteomes" id="UP000653454"/>
    </source>
</evidence>
<reference evidence="18" key="1">
    <citation type="submission" date="2020-11" db="EMBL/GenBank/DDBJ databases">
        <authorList>
            <person name="Whiteford S."/>
        </authorList>
    </citation>
    <scope>NUCLEOTIDE SEQUENCE</scope>
</reference>
<dbReference type="PANTHER" id="PTHR24292">
    <property type="entry name" value="CYTOCHROME P450"/>
    <property type="match status" value="1"/>
</dbReference>
<keyword evidence="11 15" id="KW-0408">Iron</keyword>
<dbReference type="PRINTS" id="PR00385">
    <property type="entry name" value="P450"/>
</dbReference>
<evidence type="ECO:0000256" key="11">
    <source>
        <dbReference type="ARBA" id="ARBA00023004"/>
    </source>
</evidence>
<dbReference type="Gene3D" id="1.10.630.10">
    <property type="entry name" value="Cytochrome P450"/>
    <property type="match status" value="1"/>
</dbReference>
<evidence type="ECO:0000256" key="6">
    <source>
        <dbReference type="ARBA" id="ARBA00022617"/>
    </source>
</evidence>
<evidence type="ECO:0000256" key="17">
    <source>
        <dbReference type="SAM" id="Phobius"/>
    </source>
</evidence>
<proteinExistence type="inferred from homology"/>
<feature type="binding site" description="axial binding residue" evidence="15">
    <location>
        <position position="458"/>
    </location>
    <ligand>
        <name>heme</name>
        <dbReference type="ChEBI" id="CHEBI:30413"/>
    </ligand>
    <ligandPart>
        <name>Fe</name>
        <dbReference type="ChEBI" id="CHEBI:18248"/>
    </ligandPart>
</feature>
<keyword evidence="19" id="KW-1185">Reference proteome</keyword>
<dbReference type="Pfam" id="PF00067">
    <property type="entry name" value="p450"/>
    <property type="match status" value="1"/>
</dbReference>
<sequence length="522" mass="60535">MAALSIVFAALILVITLLYFLQKSRYSYWKKRNVPYLEPTPLLGNYGPYILLRETVGEVVSKILQQFPDEPVVGAFYGTEPALLVQDLQLLKLITTKDYYYFSSREISNHTHKEVMTQSLFFTYGDNWRVLRQNLTPMFSSAKMKNMFYLIVNCSKEFERVLDKEIEVNDVIDARDMLARFTMDCIGTCVFGIETRAMENEKDNPFWDVGASIFGNTYSRSIRWITRAIWPAIFYGLGFKTFPGEASNFFGKFVGEVFKERMKTDAKRQDFIDLLTEFKRNSTIVGDKMSNMKTSSSEKVSIEVTDEILISQCMAFFAAGYETSANTGSLTLYELAKHPEAQQRVLDEVDRYLRARENKLGYDCLTELPYLEQCISETMRLYPVLTVLTRELVDDYSLPGGLRLPRGLRVHIPVLHLQLHPRYFPEPRRFRPERFSPEERHNLLPYTYMPFGEGPRICIGMRFARMQMMAGLITILKKYRVELAAGMSSSLTLDPRAIVTMPRERLRLRLVPRAGWDTRLYQ</sequence>
<protein>
    <recommendedName>
        <fullName evidence="5">unspecific monooxygenase</fullName>
        <ecNumber evidence="5">1.14.14.1</ecNumber>
    </recommendedName>
</protein>
<comment type="caution">
    <text evidence="18">The sequence shown here is derived from an EMBL/GenBank/DDBJ whole genome shotgun (WGS) entry which is preliminary data.</text>
</comment>
<evidence type="ECO:0000256" key="5">
    <source>
        <dbReference type="ARBA" id="ARBA00012109"/>
    </source>
</evidence>
<evidence type="ECO:0000313" key="18">
    <source>
        <dbReference type="EMBL" id="CAG9103882.1"/>
    </source>
</evidence>
<keyword evidence="12 16" id="KW-0503">Monooxygenase</keyword>
<evidence type="ECO:0000256" key="4">
    <source>
        <dbReference type="ARBA" id="ARBA00010617"/>
    </source>
</evidence>
<keyword evidence="9" id="KW-0492">Microsome</keyword>
<dbReference type="FunFam" id="1.10.630.10:FF:000042">
    <property type="entry name" value="Cytochrome P450"/>
    <property type="match status" value="1"/>
</dbReference>
<evidence type="ECO:0000256" key="14">
    <source>
        <dbReference type="ARBA" id="ARBA00047827"/>
    </source>
</evidence>
<feature type="transmembrane region" description="Helical" evidence="17">
    <location>
        <begin position="6"/>
        <end position="22"/>
    </location>
</feature>
<evidence type="ECO:0000256" key="15">
    <source>
        <dbReference type="PIRSR" id="PIRSR602401-1"/>
    </source>
</evidence>
<evidence type="ECO:0000256" key="13">
    <source>
        <dbReference type="ARBA" id="ARBA00023136"/>
    </source>
</evidence>
<accession>A0A8S4DP49</accession>
<dbReference type="GO" id="GO:0005506">
    <property type="term" value="F:iron ion binding"/>
    <property type="evidence" value="ECO:0007669"/>
    <property type="project" value="InterPro"/>
</dbReference>
<dbReference type="CDD" id="cd11056">
    <property type="entry name" value="CYP6-like"/>
    <property type="match status" value="1"/>
</dbReference>
<dbReference type="PRINTS" id="PR00463">
    <property type="entry name" value="EP450I"/>
</dbReference>
<evidence type="ECO:0000256" key="16">
    <source>
        <dbReference type="RuleBase" id="RU000461"/>
    </source>
</evidence>
<dbReference type="GO" id="GO:0016712">
    <property type="term" value="F:oxidoreductase activity, acting on paired donors, with incorporation or reduction of molecular oxygen, reduced flavin or flavoprotein as one donor, and incorporation of one atom of oxygen"/>
    <property type="evidence" value="ECO:0007669"/>
    <property type="project" value="UniProtKB-EC"/>
</dbReference>
<evidence type="ECO:0000256" key="3">
    <source>
        <dbReference type="ARBA" id="ARBA00004406"/>
    </source>
</evidence>
<keyword evidence="13 17" id="KW-0472">Membrane</keyword>
<evidence type="ECO:0000256" key="7">
    <source>
        <dbReference type="ARBA" id="ARBA00022723"/>
    </source>
</evidence>
<keyword evidence="6 15" id="KW-0349">Heme</keyword>
<keyword evidence="10 16" id="KW-0560">Oxidoreductase</keyword>
<evidence type="ECO:0000256" key="10">
    <source>
        <dbReference type="ARBA" id="ARBA00023002"/>
    </source>
</evidence>
<evidence type="ECO:0000256" key="12">
    <source>
        <dbReference type="ARBA" id="ARBA00023033"/>
    </source>
</evidence>
<dbReference type="InterPro" id="IPR050476">
    <property type="entry name" value="Insect_CytP450_Detox"/>
</dbReference>
<keyword evidence="8" id="KW-0256">Endoplasmic reticulum</keyword>
<evidence type="ECO:0000256" key="2">
    <source>
        <dbReference type="ARBA" id="ARBA00004174"/>
    </source>
</evidence>
<comment type="subcellular location">
    <subcellularLocation>
        <location evidence="3">Endoplasmic reticulum membrane</location>
        <topology evidence="3">Peripheral membrane protein</topology>
    </subcellularLocation>
    <subcellularLocation>
        <location evidence="2">Microsome membrane</location>
        <topology evidence="2">Peripheral membrane protein</topology>
    </subcellularLocation>
</comment>
<name>A0A8S4DP49_PLUXY</name>
<dbReference type="EC" id="1.14.14.1" evidence="5"/>
<comment type="cofactor">
    <cofactor evidence="1 15">
        <name>heme</name>
        <dbReference type="ChEBI" id="CHEBI:30413"/>
    </cofactor>
</comment>
<dbReference type="GO" id="GO:0005789">
    <property type="term" value="C:endoplasmic reticulum membrane"/>
    <property type="evidence" value="ECO:0007669"/>
    <property type="project" value="UniProtKB-SubCell"/>
</dbReference>
<organism evidence="18 19">
    <name type="scientific">Plutella xylostella</name>
    <name type="common">Diamondback moth</name>
    <name type="synonym">Plutella maculipennis</name>
    <dbReference type="NCBI Taxonomy" id="51655"/>
    <lineage>
        <taxon>Eukaryota</taxon>
        <taxon>Metazoa</taxon>
        <taxon>Ecdysozoa</taxon>
        <taxon>Arthropoda</taxon>
        <taxon>Hexapoda</taxon>
        <taxon>Insecta</taxon>
        <taxon>Pterygota</taxon>
        <taxon>Neoptera</taxon>
        <taxon>Endopterygota</taxon>
        <taxon>Lepidoptera</taxon>
        <taxon>Glossata</taxon>
        <taxon>Ditrysia</taxon>
        <taxon>Yponomeutoidea</taxon>
        <taxon>Plutellidae</taxon>
        <taxon>Plutella</taxon>
    </lineage>
</organism>
<dbReference type="PROSITE" id="PS00086">
    <property type="entry name" value="CYTOCHROME_P450"/>
    <property type="match status" value="1"/>
</dbReference>
<dbReference type="AlphaFoldDB" id="A0A8S4DP49"/>
<keyword evidence="17" id="KW-1133">Transmembrane helix</keyword>
<dbReference type="InterPro" id="IPR036396">
    <property type="entry name" value="Cyt_P450_sf"/>
</dbReference>
<dbReference type="InterPro" id="IPR002401">
    <property type="entry name" value="Cyt_P450_E_grp-I"/>
</dbReference>
<evidence type="ECO:0000256" key="9">
    <source>
        <dbReference type="ARBA" id="ARBA00022848"/>
    </source>
</evidence>
<dbReference type="GO" id="GO:0020037">
    <property type="term" value="F:heme binding"/>
    <property type="evidence" value="ECO:0007669"/>
    <property type="project" value="InterPro"/>
</dbReference>
<keyword evidence="7 15" id="KW-0479">Metal-binding</keyword>
<dbReference type="SUPFAM" id="SSF48264">
    <property type="entry name" value="Cytochrome P450"/>
    <property type="match status" value="1"/>
</dbReference>
<dbReference type="Proteomes" id="UP000653454">
    <property type="component" value="Unassembled WGS sequence"/>
</dbReference>
<evidence type="ECO:0000256" key="1">
    <source>
        <dbReference type="ARBA" id="ARBA00001971"/>
    </source>
</evidence>
<gene>
    <name evidence="18" type="ORF">PLXY2_LOCUS3248</name>
</gene>
<evidence type="ECO:0000256" key="8">
    <source>
        <dbReference type="ARBA" id="ARBA00022824"/>
    </source>
</evidence>
<comment type="catalytic activity">
    <reaction evidence="14">
        <text>an organic molecule + reduced [NADPH--hemoprotein reductase] + O2 = an alcohol + oxidized [NADPH--hemoprotein reductase] + H2O + H(+)</text>
        <dbReference type="Rhea" id="RHEA:17149"/>
        <dbReference type="Rhea" id="RHEA-COMP:11964"/>
        <dbReference type="Rhea" id="RHEA-COMP:11965"/>
        <dbReference type="ChEBI" id="CHEBI:15377"/>
        <dbReference type="ChEBI" id="CHEBI:15378"/>
        <dbReference type="ChEBI" id="CHEBI:15379"/>
        <dbReference type="ChEBI" id="CHEBI:30879"/>
        <dbReference type="ChEBI" id="CHEBI:57618"/>
        <dbReference type="ChEBI" id="CHEBI:58210"/>
        <dbReference type="ChEBI" id="CHEBI:142491"/>
        <dbReference type="EC" id="1.14.14.1"/>
    </reaction>
</comment>
<comment type="similarity">
    <text evidence="4 16">Belongs to the cytochrome P450 family.</text>
</comment>